<feature type="repeat" description="RCC1" evidence="1">
    <location>
        <begin position="270"/>
        <end position="326"/>
    </location>
</feature>
<evidence type="ECO:0000256" key="1">
    <source>
        <dbReference type="PROSITE-ProRule" id="PRU00235"/>
    </source>
</evidence>
<dbReference type="Proteomes" id="UP001239445">
    <property type="component" value="Unassembled WGS sequence"/>
</dbReference>
<dbReference type="Gene3D" id="2.130.10.30">
    <property type="entry name" value="Regulator of chromosome condensation 1/beta-lactamase-inhibitor protein II"/>
    <property type="match status" value="1"/>
</dbReference>
<protein>
    <submittedName>
        <fullName evidence="2">E3 ubiquitin-protein ligase HERC2</fullName>
    </submittedName>
</protein>
<keyword evidence="3" id="KW-1185">Reference proteome</keyword>
<dbReference type="SUPFAM" id="SSF50985">
    <property type="entry name" value="RCC1/BLIP-II"/>
    <property type="match status" value="1"/>
</dbReference>
<evidence type="ECO:0000313" key="2">
    <source>
        <dbReference type="EMBL" id="KAK1754598.1"/>
    </source>
</evidence>
<feature type="repeat" description="RCC1" evidence="1">
    <location>
        <begin position="218"/>
        <end position="269"/>
    </location>
</feature>
<dbReference type="EMBL" id="MU839835">
    <property type="protein sequence ID" value="KAK1754598.1"/>
    <property type="molecule type" value="Genomic_DNA"/>
</dbReference>
<reference evidence="2" key="1">
    <citation type="submission" date="2023-06" db="EMBL/GenBank/DDBJ databases">
        <title>Genome-scale phylogeny and comparative genomics of the fungal order Sordariales.</title>
        <authorList>
            <consortium name="Lawrence Berkeley National Laboratory"/>
            <person name="Hensen N."/>
            <person name="Bonometti L."/>
            <person name="Westerberg I."/>
            <person name="Brannstrom I.O."/>
            <person name="Guillou S."/>
            <person name="Cros-Aarteil S."/>
            <person name="Calhoun S."/>
            <person name="Haridas S."/>
            <person name="Kuo A."/>
            <person name="Mondo S."/>
            <person name="Pangilinan J."/>
            <person name="Riley R."/>
            <person name="Labutti K."/>
            <person name="Andreopoulos B."/>
            <person name="Lipzen A."/>
            <person name="Chen C."/>
            <person name="Yanf M."/>
            <person name="Daum C."/>
            <person name="Ng V."/>
            <person name="Clum A."/>
            <person name="Steindorff A."/>
            <person name="Ohm R."/>
            <person name="Martin F."/>
            <person name="Silar P."/>
            <person name="Natvig D."/>
            <person name="Lalanne C."/>
            <person name="Gautier V."/>
            <person name="Ament-Velasquez S.L."/>
            <person name="Kruys A."/>
            <person name="Hutchinson M.I."/>
            <person name="Powell A.J."/>
            <person name="Barry K."/>
            <person name="Miller A.N."/>
            <person name="Grigoriev I.V."/>
            <person name="Debuchy R."/>
            <person name="Gladieux P."/>
            <person name="Thoren M.H."/>
            <person name="Johannesson H."/>
        </authorList>
    </citation>
    <scope>NUCLEOTIDE SEQUENCE</scope>
    <source>
        <strain evidence="2">PSN4</strain>
    </source>
</reference>
<dbReference type="InterPro" id="IPR009091">
    <property type="entry name" value="RCC1/BLIP-II"/>
</dbReference>
<dbReference type="GO" id="GO:0005085">
    <property type="term" value="F:guanyl-nucleotide exchange factor activity"/>
    <property type="evidence" value="ECO:0007669"/>
    <property type="project" value="TreeGrafter"/>
</dbReference>
<name>A0AAJ0BAA6_9PEZI</name>
<sequence length="330" mass="34848">MTRVVYTLRGIDDSSSANTQRPRNMELYATGLNAWGQLSFDGNGTDQDPDDTSLFTCVLRDDDISGVTPFQSFTLVHTSSGTRKTGFIPREEAALSALGSTAFPHLARAANGILVVDDTHPALQAVSNLRSTKLTQLFRTPPPIRQLVAYDTGFAALSPSGNVWTWGDERYGGCLGRDLSQSRAETPSIVTDLLYLPTGPITKIAAGGYVLAALTAGHDLYVWGHAGRATVAGLGGLELGDVPEPVVIEDHDIADIAVGEAHVIALTTTGEVFVIGSNSNGQLGLGAEVSSADSWTKVSVDAVDSHNKEVVAVTAGPRNSFLVVRNKPDC</sequence>
<dbReference type="PROSITE" id="PS50012">
    <property type="entry name" value="RCC1_3"/>
    <property type="match status" value="3"/>
</dbReference>
<dbReference type="GO" id="GO:0005737">
    <property type="term" value="C:cytoplasm"/>
    <property type="evidence" value="ECO:0007669"/>
    <property type="project" value="TreeGrafter"/>
</dbReference>
<dbReference type="PANTHER" id="PTHR45982">
    <property type="entry name" value="REGULATOR OF CHROMOSOME CONDENSATION"/>
    <property type="match status" value="1"/>
</dbReference>
<comment type="caution">
    <text evidence="2">The sequence shown here is derived from an EMBL/GenBank/DDBJ whole genome shotgun (WGS) entry which is preliminary data.</text>
</comment>
<feature type="repeat" description="RCC1" evidence="1">
    <location>
        <begin position="161"/>
        <end position="217"/>
    </location>
</feature>
<evidence type="ECO:0000313" key="3">
    <source>
        <dbReference type="Proteomes" id="UP001239445"/>
    </source>
</evidence>
<proteinExistence type="predicted"/>
<organism evidence="2 3">
    <name type="scientific">Echria macrotheca</name>
    <dbReference type="NCBI Taxonomy" id="438768"/>
    <lineage>
        <taxon>Eukaryota</taxon>
        <taxon>Fungi</taxon>
        <taxon>Dikarya</taxon>
        <taxon>Ascomycota</taxon>
        <taxon>Pezizomycotina</taxon>
        <taxon>Sordariomycetes</taxon>
        <taxon>Sordariomycetidae</taxon>
        <taxon>Sordariales</taxon>
        <taxon>Schizotheciaceae</taxon>
        <taxon>Echria</taxon>
    </lineage>
</organism>
<dbReference type="Pfam" id="PF13540">
    <property type="entry name" value="RCC1_2"/>
    <property type="match status" value="1"/>
</dbReference>
<dbReference type="AlphaFoldDB" id="A0AAJ0BAA6"/>
<dbReference type="PANTHER" id="PTHR45982:SF1">
    <property type="entry name" value="REGULATOR OF CHROMOSOME CONDENSATION"/>
    <property type="match status" value="1"/>
</dbReference>
<dbReference type="InterPro" id="IPR000408">
    <property type="entry name" value="Reg_chr_condens"/>
</dbReference>
<accession>A0AAJ0BAA6</accession>
<gene>
    <name evidence="2" type="ORF">QBC47DRAFT_384401</name>
</gene>
<dbReference type="InterPro" id="IPR051553">
    <property type="entry name" value="Ran_GTPase-activating"/>
</dbReference>